<dbReference type="Proteomes" id="UP001159405">
    <property type="component" value="Unassembled WGS sequence"/>
</dbReference>
<reference evidence="3 4" key="1">
    <citation type="submission" date="2022-05" db="EMBL/GenBank/DDBJ databases">
        <authorList>
            <consortium name="Genoscope - CEA"/>
            <person name="William W."/>
        </authorList>
    </citation>
    <scope>NUCLEOTIDE SEQUENCE [LARGE SCALE GENOMIC DNA]</scope>
</reference>
<keyword evidence="4" id="KW-1185">Reference proteome</keyword>
<dbReference type="Gene3D" id="1.10.150.130">
    <property type="match status" value="1"/>
</dbReference>
<evidence type="ECO:0000313" key="4">
    <source>
        <dbReference type="Proteomes" id="UP001159405"/>
    </source>
</evidence>
<comment type="caution">
    <text evidence="3">The sequence shown here is derived from an EMBL/GenBank/DDBJ whole genome shotgun (WGS) entry which is preliminary data.</text>
</comment>
<evidence type="ECO:0000256" key="2">
    <source>
        <dbReference type="SAM" id="SignalP"/>
    </source>
</evidence>
<feature type="chain" id="PRO_5047120393" evidence="2">
    <location>
        <begin position="26"/>
        <end position="156"/>
    </location>
</feature>
<keyword evidence="2" id="KW-0732">Signal</keyword>
<name>A0ABN8NTX3_9CNID</name>
<accession>A0ABN8NTX3</accession>
<evidence type="ECO:0000313" key="3">
    <source>
        <dbReference type="EMBL" id="CAH3120930.1"/>
    </source>
</evidence>
<dbReference type="EMBL" id="CALNXK010000035">
    <property type="protein sequence ID" value="CAH3120930.1"/>
    <property type="molecule type" value="Genomic_DNA"/>
</dbReference>
<feature type="signal peptide" evidence="2">
    <location>
        <begin position="1"/>
        <end position="25"/>
    </location>
</feature>
<proteinExistence type="predicted"/>
<sequence>MAGAESRNWSSVLAIYIMLLRYFTATHVPGGENKTADAISRVQAVGSGGSLNPLSHSSASAGQLNTSALEQRCLHFLAQSLAPSTQKAHASGQRKFVEFCSQAGKLHPNDSPCPADEWTLCLFVSFLADLIQHLSIKNLHCWAAAVARAFASGPGV</sequence>
<protein>
    <submittedName>
        <fullName evidence="3">Uncharacterized protein</fullName>
    </submittedName>
</protein>
<dbReference type="InterPro" id="IPR010998">
    <property type="entry name" value="Integrase_recombinase_N"/>
</dbReference>
<dbReference type="SUPFAM" id="SSF47823">
    <property type="entry name" value="lambda integrase-like, N-terminal domain"/>
    <property type="match status" value="1"/>
</dbReference>
<organism evidence="3 4">
    <name type="scientific">Porites lobata</name>
    <dbReference type="NCBI Taxonomy" id="104759"/>
    <lineage>
        <taxon>Eukaryota</taxon>
        <taxon>Metazoa</taxon>
        <taxon>Cnidaria</taxon>
        <taxon>Anthozoa</taxon>
        <taxon>Hexacorallia</taxon>
        <taxon>Scleractinia</taxon>
        <taxon>Fungiina</taxon>
        <taxon>Poritidae</taxon>
        <taxon>Porites</taxon>
    </lineage>
</organism>
<gene>
    <name evidence="3" type="ORF">PLOB_00028352</name>
</gene>
<keyword evidence="1" id="KW-0238">DNA-binding</keyword>
<evidence type="ECO:0000256" key="1">
    <source>
        <dbReference type="ARBA" id="ARBA00023125"/>
    </source>
</evidence>